<evidence type="ECO:0000313" key="2">
    <source>
        <dbReference type="Proteomes" id="UP001472677"/>
    </source>
</evidence>
<organism evidence="1 2">
    <name type="scientific">Hibiscus sabdariffa</name>
    <name type="common">roselle</name>
    <dbReference type="NCBI Taxonomy" id="183260"/>
    <lineage>
        <taxon>Eukaryota</taxon>
        <taxon>Viridiplantae</taxon>
        <taxon>Streptophyta</taxon>
        <taxon>Embryophyta</taxon>
        <taxon>Tracheophyta</taxon>
        <taxon>Spermatophyta</taxon>
        <taxon>Magnoliopsida</taxon>
        <taxon>eudicotyledons</taxon>
        <taxon>Gunneridae</taxon>
        <taxon>Pentapetalae</taxon>
        <taxon>rosids</taxon>
        <taxon>malvids</taxon>
        <taxon>Malvales</taxon>
        <taxon>Malvaceae</taxon>
        <taxon>Malvoideae</taxon>
        <taxon>Hibiscus</taxon>
    </lineage>
</organism>
<dbReference type="EMBL" id="JBBPBM010000268">
    <property type="protein sequence ID" value="KAK8498341.1"/>
    <property type="molecule type" value="Genomic_DNA"/>
</dbReference>
<dbReference type="Proteomes" id="UP001472677">
    <property type="component" value="Unassembled WGS sequence"/>
</dbReference>
<reference evidence="1 2" key="1">
    <citation type="journal article" date="2024" name="G3 (Bethesda)">
        <title>Genome assembly of Hibiscus sabdariffa L. provides insights into metabolisms of medicinal natural products.</title>
        <authorList>
            <person name="Kim T."/>
        </authorList>
    </citation>
    <scope>NUCLEOTIDE SEQUENCE [LARGE SCALE GENOMIC DNA]</scope>
    <source>
        <strain evidence="1">TK-2024</strain>
        <tissue evidence="1">Old leaves</tissue>
    </source>
</reference>
<keyword evidence="2" id="KW-1185">Reference proteome</keyword>
<protein>
    <submittedName>
        <fullName evidence="1">Uncharacterized protein</fullName>
    </submittedName>
</protein>
<comment type="caution">
    <text evidence="1">The sequence shown here is derived from an EMBL/GenBank/DDBJ whole genome shotgun (WGS) entry which is preliminary data.</text>
</comment>
<sequence length="272" mass="28509">MDPNVGISDKELVALASIANELGVTSTLGPALTNDDMAKGKRPIDQLTLPGFDLGTPKNETIVVVDKSVALLLSGIDLGSFKATTALAFLPDEIDHGTHGSEAELSPLLNHQLSSLVPMDGVAHAMANQAPGLSLTLKPIANMDSGLILDVHTSEKVGTNAPNNVRTCVTDCTSGNHPAYLGAVGGSSHHRRSLPVGVANVEPDSSAKNDGIAPLSDSNQSTHNHKRPRYGKHCSSSSAKSLRSGTDLVDKMTEPVMNLETEEVSRQPHQGH</sequence>
<proteinExistence type="predicted"/>
<evidence type="ECO:0000313" key="1">
    <source>
        <dbReference type="EMBL" id="KAK8498341.1"/>
    </source>
</evidence>
<gene>
    <name evidence="1" type="ORF">V6N12_074931</name>
</gene>
<accession>A0ABR2AVY8</accession>
<name>A0ABR2AVY8_9ROSI</name>